<dbReference type="Proteomes" id="UP000693946">
    <property type="component" value="Linkage Group LG21"/>
</dbReference>
<gene>
    <name evidence="3" type="ORF">JOB18_017353</name>
</gene>
<dbReference type="PANTHER" id="PTHR46670:SF3">
    <property type="entry name" value="ENDONUCLEASE_EXONUCLEASE_PHOSPHATASE DOMAIN-CONTAINING PROTEIN"/>
    <property type="match status" value="1"/>
</dbReference>
<dbReference type="Pfam" id="PF14529">
    <property type="entry name" value="Exo_endo_phos_2"/>
    <property type="match status" value="1"/>
</dbReference>
<sequence length="410" mass="45907">MLLLVVACLLTILPLFTIQQWHIHAAPQPKPSRTSLLGHFDNSETALPPPTSPIHPLWLTSQIHPPFHHRKQHSHVLFKPQHAPSWTPAQQHPGGGIAVIYHNRLKLRPISIPLTSSFEHLVFRLPGSRSLLIAIIYRPPQNCSSFLSDFTDFYTQLSSISPCILLLGDFNIHIDTPSSKFTPDFLDILHCLDLTQHINSPTHSHGHILDLVCSSAPLSVHNLTLSDLAISDHRAITMDIVTPTPTPSQIRSITFRNLKSLNPISFSSFISESLSRSSLSTDSTTIELVDHYNQSLSSCLNQLAPLKAKTVSFSASAPWYTPDLHQLKCKRRQLERLHKKTGLTVHADVFKHFTSTDITALNTARSNYFSQIIHSNASNPRTLFTTFAQLTKPKDNITSTFTTNKCNNYL</sequence>
<dbReference type="InterPro" id="IPR005135">
    <property type="entry name" value="Endo/exonuclease/phosphatase"/>
</dbReference>
<dbReference type="AlphaFoldDB" id="A0AAV6R0G7"/>
<name>A0AAV6R0G7_SOLSE</name>
<dbReference type="GO" id="GO:0003824">
    <property type="term" value="F:catalytic activity"/>
    <property type="evidence" value="ECO:0007669"/>
    <property type="project" value="InterPro"/>
</dbReference>
<comment type="caution">
    <text evidence="3">The sequence shown here is derived from an EMBL/GenBank/DDBJ whole genome shotgun (WGS) entry which is preliminary data.</text>
</comment>
<feature type="domain" description="Endonuclease/exonuclease/phosphatase" evidence="2">
    <location>
        <begin position="132"/>
        <end position="236"/>
    </location>
</feature>
<feature type="chain" id="PRO_5043507317" description="Endonuclease/exonuclease/phosphatase domain-containing protein" evidence="1">
    <location>
        <begin position="26"/>
        <end position="410"/>
    </location>
</feature>
<accession>A0AAV6R0G7</accession>
<evidence type="ECO:0000313" key="3">
    <source>
        <dbReference type="EMBL" id="KAG7498680.1"/>
    </source>
</evidence>
<reference evidence="3 4" key="1">
    <citation type="journal article" date="2021" name="Sci. Rep.">
        <title>Chromosome anchoring in Senegalese sole (Solea senegalensis) reveals sex-associated markers and genome rearrangements in flatfish.</title>
        <authorList>
            <person name="Guerrero-Cozar I."/>
            <person name="Gomez-Garrido J."/>
            <person name="Berbel C."/>
            <person name="Martinez-Blanch J.F."/>
            <person name="Alioto T."/>
            <person name="Claros M.G."/>
            <person name="Gagnaire P.A."/>
            <person name="Manchado M."/>
        </authorList>
    </citation>
    <scope>NUCLEOTIDE SEQUENCE [LARGE SCALE GENOMIC DNA]</scope>
    <source>
        <strain evidence="3">Sse05_10M</strain>
    </source>
</reference>
<protein>
    <recommendedName>
        <fullName evidence="2">Endonuclease/exonuclease/phosphatase domain-containing protein</fullName>
    </recommendedName>
</protein>
<keyword evidence="4" id="KW-1185">Reference proteome</keyword>
<evidence type="ECO:0000259" key="2">
    <source>
        <dbReference type="Pfam" id="PF14529"/>
    </source>
</evidence>
<feature type="signal peptide" evidence="1">
    <location>
        <begin position="1"/>
        <end position="25"/>
    </location>
</feature>
<dbReference type="EMBL" id="JAGKHQ010000014">
    <property type="protein sequence ID" value="KAG7498680.1"/>
    <property type="molecule type" value="Genomic_DNA"/>
</dbReference>
<dbReference type="PANTHER" id="PTHR46670">
    <property type="entry name" value="ENDO/EXONUCLEASE/PHOSPHATASE DOMAIN-CONTAINING PROTEIN"/>
    <property type="match status" value="1"/>
</dbReference>
<evidence type="ECO:0000313" key="4">
    <source>
        <dbReference type="Proteomes" id="UP000693946"/>
    </source>
</evidence>
<evidence type="ECO:0000256" key="1">
    <source>
        <dbReference type="SAM" id="SignalP"/>
    </source>
</evidence>
<proteinExistence type="predicted"/>
<keyword evidence="1" id="KW-0732">Signal</keyword>
<organism evidence="3 4">
    <name type="scientific">Solea senegalensis</name>
    <name type="common">Senegalese sole</name>
    <dbReference type="NCBI Taxonomy" id="28829"/>
    <lineage>
        <taxon>Eukaryota</taxon>
        <taxon>Metazoa</taxon>
        <taxon>Chordata</taxon>
        <taxon>Craniata</taxon>
        <taxon>Vertebrata</taxon>
        <taxon>Euteleostomi</taxon>
        <taxon>Actinopterygii</taxon>
        <taxon>Neopterygii</taxon>
        <taxon>Teleostei</taxon>
        <taxon>Neoteleostei</taxon>
        <taxon>Acanthomorphata</taxon>
        <taxon>Carangaria</taxon>
        <taxon>Pleuronectiformes</taxon>
        <taxon>Pleuronectoidei</taxon>
        <taxon>Soleidae</taxon>
        <taxon>Solea</taxon>
    </lineage>
</organism>